<dbReference type="AlphaFoldDB" id="A0AAD5JWW4"/>
<evidence type="ECO:0000256" key="2">
    <source>
        <dbReference type="SAM" id="MobiDB-lite"/>
    </source>
</evidence>
<dbReference type="GO" id="GO:0005524">
    <property type="term" value="F:ATP binding"/>
    <property type="evidence" value="ECO:0007669"/>
    <property type="project" value="UniProtKB-KW"/>
</dbReference>
<evidence type="ECO:0000313" key="4">
    <source>
        <dbReference type="EMBL" id="KAI9258018.1"/>
    </source>
</evidence>
<keyword evidence="1" id="KW-0067">ATP-binding</keyword>
<dbReference type="GO" id="GO:0006310">
    <property type="term" value="P:DNA recombination"/>
    <property type="evidence" value="ECO:0007669"/>
    <property type="project" value="UniProtKB-KW"/>
</dbReference>
<dbReference type="SUPFAM" id="SSF52540">
    <property type="entry name" value="P-loop containing nucleoside triphosphate hydrolases"/>
    <property type="match status" value="1"/>
</dbReference>
<keyword evidence="1" id="KW-0227">DNA damage</keyword>
<evidence type="ECO:0000313" key="5">
    <source>
        <dbReference type="Proteomes" id="UP001209540"/>
    </source>
</evidence>
<comment type="similarity">
    <text evidence="1">Belongs to the helicase family.</text>
</comment>
<keyword evidence="1" id="KW-0347">Helicase</keyword>
<comment type="caution">
    <text evidence="4">The sequence shown here is derived from an EMBL/GenBank/DDBJ whole genome shotgun (WGS) entry which is preliminary data.</text>
</comment>
<sequence>MPSALPHKDILSEDFLHAARLELGNPNLDPSDYVYGQALFAIEDIMVELSSSLTQFDGFILPEQDPRTTDNDDQEAEPGELELASPTPRHFNADQQQIYDAVIASLLKPLNEPKIHFIDGPGGTGKTYLFNAILESLHNPYTQELDVAEINDLIIDQLFPGDVHEFISADSMPKPEDQLA</sequence>
<name>A0AAD5JWW4_9FUNG</name>
<dbReference type="GO" id="GO:0016787">
    <property type="term" value="F:hydrolase activity"/>
    <property type="evidence" value="ECO:0007669"/>
    <property type="project" value="UniProtKB-KW"/>
</dbReference>
<comment type="catalytic activity">
    <reaction evidence="1">
        <text>ATP + H2O = ADP + phosphate + H(+)</text>
        <dbReference type="Rhea" id="RHEA:13065"/>
        <dbReference type="ChEBI" id="CHEBI:15377"/>
        <dbReference type="ChEBI" id="CHEBI:15378"/>
        <dbReference type="ChEBI" id="CHEBI:30616"/>
        <dbReference type="ChEBI" id="CHEBI:43474"/>
        <dbReference type="ChEBI" id="CHEBI:456216"/>
        <dbReference type="EC" id="5.6.2.3"/>
    </reaction>
</comment>
<dbReference type="InterPro" id="IPR027417">
    <property type="entry name" value="P-loop_NTPase"/>
</dbReference>
<dbReference type="Proteomes" id="UP001209540">
    <property type="component" value="Unassembled WGS sequence"/>
</dbReference>
<keyword evidence="1" id="KW-0234">DNA repair</keyword>
<accession>A0AAD5JWW4</accession>
<dbReference type="GO" id="GO:0000723">
    <property type="term" value="P:telomere maintenance"/>
    <property type="evidence" value="ECO:0007669"/>
    <property type="project" value="InterPro"/>
</dbReference>
<protein>
    <recommendedName>
        <fullName evidence="1">ATP-dependent DNA helicase</fullName>
        <ecNumber evidence="1">5.6.2.3</ecNumber>
    </recommendedName>
</protein>
<gene>
    <name evidence="4" type="ORF">BDA99DRAFT_561458</name>
</gene>
<dbReference type="InterPro" id="IPR010285">
    <property type="entry name" value="DNA_helicase_pif1-like_DEAD"/>
</dbReference>
<comment type="cofactor">
    <cofactor evidence="1">
        <name>Mg(2+)</name>
        <dbReference type="ChEBI" id="CHEBI:18420"/>
    </cofactor>
</comment>
<dbReference type="EMBL" id="JAIXMP010000019">
    <property type="protein sequence ID" value="KAI9258018.1"/>
    <property type="molecule type" value="Genomic_DNA"/>
</dbReference>
<reference evidence="4" key="1">
    <citation type="journal article" date="2022" name="IScience">
        <title>Evolution of zygomycete secretomes and the origins of terrestrial fungal ecologies.</title>
        <authorList>
            <person name="Chang Y."/>
            <person name="Wang Y."/>
            <person name="Mondo S."/>
            <person name="Ahrendt S."/>
            <person name="Andreopoulos W."/>
            <person name="Barry K."/>
            <person name="Beard J."/>
            <person name="Benny G.L."/>
            <person name="Blankenship S."/>
            <person name="Bonito G."/>
            <person name="Cuomo C."/>
            <person name="Desiro A."/>
            <person name="Gervers K.A."/>
            <person name="Hundley H."/>
            <person name="Kuo A."/>
            <person name="LaButti K."/>
            <person name="Lang B.F."/>
            <person name="Lipzen A."/>
            <person name="O'Donnell K."/>
            <person name="Pangilinan J."/>
            <person name="Reynolds N."/>
            <person name="Sandor L."/>
            <person name="Smith M.E."/>
            <person name="Tsang A."/>
            <person name="Grigoriev I.V."/>
            <person name="Stajich J.E."/>
            <person name="Spatafora J.W."/>
        </authorList>
    </citation>
    <scope>NUCLEOTIDE SEQUENCE</scope>
    <source>
        <strain evidence="4">RSA 2281</strain>
    </source>
</reference>
<dbReference type="Gene3D" id="3.40.50.300">
    <property type="entry name" value="P-loop containing nucleotide triphosphate hydrolases"/>
    <property type="match status" value="1"/>
</dbReference>
<organism evidence="4 5">
    <name type="scientific">Phascolomyces articulosus</name>
    <dbReference type="NCBI Taxonomy" id="60185"/>
    <lineage>
        <taxon>Eukaryota</taxon>
        <taxon>Fungi</taxon>
        <taxon>Fungi incertae sedis</taxon>
        <taxon>Mucoromycota</taxon>
        <taxon>Mucoromycotina</taxon>
        <taxon>Mucoromycetes</taxon>
        <taxon>Mucorales</taxon>
        <taxon>Lichtheimiaceae</taxon>
        <taxon>Phascolomyces</taxon>
    </lineage>
</organism>
<feature type="domain" description="DNA helicase Pif1-like DEAD-box helicase" evidence="3">
    <location>
        <begin position="91"/>
        <end position="148"/>
    </location>
</feature>
<dbReference type="Pfam" id="PF05970">
    <property type="entry name" value="PIF1"/>
    <property type="match status" value="1"/>
</dbReference>
<proteinExistence type="inferred from homology"/>
<keyword evidence="1" id="KW-0233">DNA recombination</keyword>
<dbReference type="GO" id="GO:0006281">
    <property type="term" value="P:DNA repair"/>
    <property type="evidence" value="ECO:0007669"/>
    <property type="project" value="UniProtKB-KW"/>
</dbReference>
<evidence type="ECO:0000256" key="1">
    <source>
        <dbReference type="RuleBase" id="RU363044"/>
    </source>
</evidence>
<keyword evidence="1" id="KW-0378">Hydrolase</keyword>
<keyword evidence="5" id="KW-1185">Reference proteome</keyword>
<reference evidence="4" key="2">
    <citation type="submission" date="2023-02" db="EMBL/GenBank/DDBJ databases">
        <authorList>
            <consortium name="DOE Joint Genome Institute"/>
            <person name="Mondo S.J."/>
            <person name="Chang Y."/>
            <person name="Wang Y."/>
            <person name="Ahrendt S."/>
            <person name="Andreopoulos W."/>
            <person name="Barry K."/>
            <person name="Beard J."/>
            <person name="Benny G.L."/>
            <person name="Blankenship S."/>
            <person name="Bonito G."/>
            <person name="Cuomo C."/>
            <person name="Desiro A."/>
            <person name="Gervers K.A."/>
            <person name="Hundley H."/>
            <person name="Kuo A."/>
            <person name="LaButti K."/>
            <person name="Lang B.F."/>
            <person name="Lipzen A."/>
            <person name="O'Donnell K."/>
            <person name="Pangilinan J."/>
            <person name="Reynolds N."/>
            <person name="Sandor L."/>
            <person name="Smith M.W."/>
            <person name="Tsang A."/>
            <person name="Grigoriev I.V."/>
            <person name="Stajich J.E."/>
            <person name="Spatafora J.W."/>
        </authorList>
    </citation>
    <scope>NUCLEOTIDE SEQUENCE</scope>
    <source>
        <strain evidence="4">RSA 2281</strain>
    </source>
</reference>
<feature type="region of interest" description="Disordered" evidence="2">
    <location>
        <begin position="61"/>
        <end position="87"/>
    </location>
</feature>
<dbReference type="GO" id="GO:0043139">
    <property type="term" value="F:5'-3' DNA helicase activity"/>
    <property type="evidence" value="ECO:0007669"/>
    <property type="project" value="UniProtKB-EC"/>
</dbReference>
<evidence type="ECO:0000259" key="3">
    <source>
        <dbReference type="Pfam" id="PF05970"/>
    </source>
</evidence>
<keyword evidence="1" id="KW-0547">Nucleotide-binding</keyword>
<dbReference type="EC" id="5.6.2.3" evidence="1"/>
<feature type="compositionally biased region" description="Acidic residues" evidence="2">
    <location>
        <begin position="71"/>
        <end position="80"/>
    </location>
</feature>